<accession>A0A1L7CG25</accession>
<dbReference type="NCBIfam" id="NF006958">
    <property type="entry name" value="PRK09435.1"/>
    <property type="match status" value="1"/>
</dbReference>
<dbReference type="KEGG" id="caqu:CAQU_06495"/>
<dbReference type="OrthoDB" id="9778292at2"/>
<protein>
    <submittedName>
        <fullName evidence="2">Arginine transporter</fullName>
    </submittedName>
</protein>
<dbReference type="Gene3D" id="3.40.50.300">
    <property type="entry name" value="P-loop containing nucleotide triphosphate hydrolases"/>
    <property type="match status" value="1"/>
</dbReference>
<dbReference type="RefSeq" id="WP_075726202.1">
    <property type="nucleotide sequence ID" value="NZ_CP009245.1"/>
</dbReference>
<dbReference type="InterPro" id="IPR005129">
    <property type="entry name" value="GTPase_ArgK"/>
</dbReference>
<keyword evidence="3" id="KW-1185">Reference proteome</keyword>
<dbReference type="NCBIfam" id="TIGR00750">
    <property type="entry name" value="lao"/>
    <property type="match status" value="1"/>
</dbReference>
<dbReference type="GO" id="GO:0005525">
    <property type="term" value="F:GTP binding"/>
    <property type="evidence" value="ECO:0007669"/>
    <property type="project" value="InterPro"/>
</dbReference>
<dbReference type="GO" id="GO:0005737">
    <property type="term" value="C:cytoplasm"/>
    <property type="evidence" value="ECO:0007669"/>
    <property type="project" value="TreeGrafter"/>
</dbReference>
<dbReference type="GO" id="GO:0003924">
    <property type="term" value="F:GTPase activity"/>
    <property type="evidence" value="ECO:0007669"/>
    <property type="project" value="InterPro"/>
</dbReference>
<proteinExistence type="inferred from homology"/>
<gene>
    <name evidence="2" type="ORF">CAQU_06495</name>
</gene>
<dbReference type="STRING" id="1431546.CAQU_06495"/>
<evidence type="ECO:0000313" key="3">
    <source>
        <dbReference type="Proteomes" id="UP000185478"/>
    </source>
</evidence>
<name>A0A1L7CG25_9CORY</name>
<dbReference type="AlphaFoldDB" id="A0A1L7CG25"/>
<dbReference type="CDD" id="cd03114">
    <property type="entry name" value="MMAA-like"/>
    <property type="match status" value="1"/>
</dbReference>
<dbReference type="PANTHER" id="PTHR23408:SF3">
    <property type="entry name" value="METHYLMALONIC ACIDURIA TYPE A PROTEIN, MITOCHONDRIAL"/>
    <property type="match status" value="1"/>
</dbReference>
<organism evidence="2 3">
    <name type="scientific">Corynebacterium aquilae DSM 44791</name>
    <dbReference type="NCBI Taxonomy" id="1431546"/>
    <lineage>
        <taxon>Bacteria</taxon>
        <taxon>Bacillati</taxon>
        <taxon>Actinomycetota</taxon>
        <taxon>Actinomycetes</taxon>
        <taxon>Mycobacteriales</taxon>
        <taxon>Corynebacteriaceae</taxon>
        <taxon>Corynebacterium</taxon>
    </lineage>
</organism>
<comment type="similarity">
    <text evidence="1">Belongs to the SIMIBI class G3E GTPase family. ArgK/MeaB subfamily.</text>
</comment>
<reference evidence="2 3" key="1">
    <citation type="submission" date="2014-08" db="EMBL/GenBank/DDBJ databases">
        <title>Complete genome sequence of Corynebacterium aquilae S-613T(T) (=DSM 44791(T)), isolated from the choana of a healthy golden eagle.</title>
        <authorList>
            <person name="Ruckert C."/>
            <person name="Albersmeier A."/>
            <person name="Winkler A."/>
            <person name="Kalinowski J."/>
        </authorList>
    </citation>
    <scope>NUCLEOTIDE SEQUENCE [LARGE SCALE GENOMIC DNA]</scope>
    <source>
        <strain evidence="2 3">S-613</strain>
    </source>
</reference>
<evidence type="ECO:0000256" key="1">
    <source>
        <dbReference type="ARBA" id="ARBA00009625"/>
    </source>
</evidence>
<dbReference type="Pfam" id="PF03308">
    <property type="entry name" value="MeaB"/>
    <property type="match status" value="1"/>
</dbReference>
<evidence type="ECO:0000313" key="2">
    <source>
        <dbReference type="EMBL" id="APT84774.1"/>
    </source>
</evidence>
<dbReference type="PANTHER" id="PTHR23408">
    <property type="entry name" value="METHYLMALONYL-COA MUTASE"/>
    <property type="match status" value="1"/>
</dbReference>
<dbReference type="SUPFAM" id="SSF52540">
    <property type="entry name" value="P-loop containing nucleoside triphosphate hydrolases"/>
    <property type="match status" value="1"/>
</dbReference>
<dbReference type="InterPro" id="IPR027417">
    <property type="entry name" value="P-loop_NTPase"/>
</dbReference>
<dbReference type="Gene3D" id="1.20.5.170">
    <property type="match status" value="1"/>
</dbReference>
<dbReference type="Proteomes" id="UP000185478">
    <property type="component" value="Chromosome"/>
</dbReference>
<dbReference type="EMBL" id="CP009245">
    <property type="protein sequence ID" value="APT84774.1"/>
    <property type="molecule type" value="Genomic_DNA"/>
</dbReference>
<sequence length="375" mass="40598">MSVDNEYLEHHLGSLMTTAGTDLGSSTAVAPEVVKKARRRIDVDELFDGVRAGDRTKISRAITLLESNAAAHRVLAQELLVRLLPFSGNALRVGITGVPGVGKSTFIEALGMKLIGEGHKVAVLAIDPSSTKTRGSILGDKTRMAKLSAEDDAFIRPSPSAGTLGGVAKATRESMVVFEAAGYDTILVETVGVGQSEVAVSNMVDCFTFLALAGAGDQLQGIKKGVLEMADLVAINKADGPNLKNAKRAARELAAAMRMVRSEDSLWHPPTITMSALEHEGVDEFWNTVTEHHQKMLESGRFEHNRREQQVGWMWSMVHETILQRLNTNEDVRTVRELVEDQLRHGQITPTLAAERVLAAFDGVEVPATSITSEK</sequence>
<dbReference type="Gene3D" id="1.10.287.130">
    <property type="match status" value="1"/>
</dbReference>